<evidence type="ECO:0000256" key="2">
    <source>
        <dbReference type="ARBA" id="ARBA00022617"/>
    </source>
</evidence>
<keyword evidence="10" id="KW-1185">Reference proteome</keyword>
<dbReference type="Gene3D" id="1.20.120.10">
    <property type="entry name" value="Cytochrome c/b562"/>
    <property type="match status" value="1"/>
</dbReference>
<dbReference type="SUPFAM" id="SSF47175">
    <property type="entry name" value="Cytochromes"/>
    <property type="match status" value="1"/>
</dbReference>
<evidence type="ECO:0000256" key="6">
    <source>
        <dbReference type="PIRSR" id="PIRSR000027-1"/>
    </source>
</evidence>
<keyword evidence="5 6" id="KW-0408">Iron</keyword>
<evidence type="ECO:0000256" key="7">
    <source>
        <dbReference type="PIRSR" id="PIRSR000027-2"/>
    </source>
</evidence>
<protein>
    <submittedName>
        <fullName evidence="9">Cytochrome c</fullName>
    </submittedName>
</protein>
<feature type="chain" id="PRO_5031323638" evidence="8">
    <location>
        <begin position="27"/>
        <end position="155"/>
    </location>
</feature>
<dbReference type="RefSeq" id="WP_169492188.1">
    <property type="nucleotide sequence ID" value="NZ_JABBGM010000002.1"/>
</dbReference>
<feature type="binding site" description="axial binding residue" evidence="6">
    <location>
        <position position="148"/>
    </location>
    <ligand>
        <name>heme c</name>
        <dbReference type="ChEBI" id="CHEBI:61717"/>
    </ligand>
    <ligandPart>
        <name>Fe</name>
        <dbReference type="ChEBI" id="CHEBI:18248"/>
    </ligandPart>
</feature>
<keyword evidence="1" id="KW-0813">Transport</keyword>
<name>A0A7Y0BM61_9SPHN</name>
<dbReference type="InterPro" id="IPR002321">
    <property type="entry name" value="Cyt_c_II"/>
</dbReference>
<dbReference type="InterPro" id="IPR015984">
    <property type="entry name" value="Cyt_c_prime_subgr"/>
</dbReference>
<organism evidence="9 10">
    <name type="scientific">Novosphingobium olei</name>
    <dbReference type="NCBI Taxonomy" id="2728851"/>
    <lineage>
        <taxon>Bacteria</taxon>
        <taxon>Pseudomonadati</taxon>
        <taxon>Pseudomonadota</taxon>
        <taxon>Alphaproteobacteria</taxon>
        <taxon>Sphingomonadales</taxon>
        <taxon>Sphingomonadaceae</taxon>
        <taxon>Novosphingobium</taxon>
    </lineage>
</organism>
<evidence type="ECO:0000256" key="4">
    <source>
        <dbReference type="ARBA" id="ARBA00022982"/>
    </source>
</evidence>
<reference evidence="9 10" key="1">
    <citation type="submission" date="2020-04" db="EMBL/GenBank/DDBJ databases">
        <title>Novosphingobium sp. TW-4 isolated from soil.</title>
        <authorList>
            <person name="Dahal R.H."/>
            <person name="Chaudhary D.K."/>
        </authorList>
    </citation>
    <scope>NUCLEOTIDE SEQUENCE [LARGE SCALE GENOMIC DNA]</scope>
    <source>
        <strain evidence="9 10">TW-4</strain>
    </source>
</reference>
<keyword evidence="3 6" id="KW-0479">Metal-binding</keyword>
<dbReference type="AlphaFoldDB" id="A0A7Y0BM61"/>
<comment type="PTM">
    <text evidence="7">Binds 1 heme group per subunit.</text>
</comment>
<evidence type="ECO:0000256" key="5">
    <source>
        <dbReference type="ARBA" id="ARBA00023004"/>
    </source>
</evidence>
<dbReference type="InterPro" id="IPR010980">
    <property type="entry name" value="Cyt_c/b562"/>
</dbReference>
<comment type="caution">
    <text evidence="9">The sequence shown here is derived from an EMBL/GenBank/DDBJ whole genome shotgun (WGS) entry which is preliminary data.</text>
</comment>
<evidence type="ECO:0000313" key="10">
    <source>
        <dbReference type="Proteomes" id="UP000583556"/>
    </source>
</evidence>
<dbReference type="GO" id="GO:0042597">
    <property type="term" value="C:periplasmic space"/>
    <property type="evidence" value="ECO:0007669"/>
    <property type="project" value="InterPro"/>
</dbReference>
<dbReference type="GO" id="GO:0022900">
    <property type="term" value="P:electron transport chain"/>
    <property type="evidence" value="ECO:0007669"/>
    <property type="project" value="InterPro"/>
</dbReference>
<dbReference type="Proteomes" id="UP000583556">
    <property type="component" value="Unassembled WGS sequence"/>
</dbReference>
<dbReference type="PIRSF" id="PIRSF000027">
    <property type="entry name" value="Cytc_c_prime"/>
    <property type="match status" value="1"/>
</dbReference>
<dbReference type="PRINTS" id="PR00608">
    <property type="entry name" value="CYTCHROMECII"/>
</dbReference>
<evidence type="ECO:0000256" key="1">
    <source>
        <dbReference type="ARBA" id="ARBA00022448"/>
    </source>
</evidence>
<evidence type="ECO:0000256" key="8">
    <source>
        <dbReference type="SAM" id="SignalP"/>
    </source>
</evidence>
<feature type="binding site" description="covalent" evidence="7">
    <location>
        <position position="147"/>
    </location>
    <ligand>
        <name>heme c</name>
        <dbReference type="ChEBI" id="CHEBI:61717"/>
    </ligand>
</feature>
<accession>A0A7Y0BM61</accession>
<proteinExistence type="predicted"/>
<keyword evidence="4" id="KW-0249">Electron transport</keyword>
<keyword evidence="2 7" id="KW-0349">Heme</keyword>
<dbReference type="GO" id="GO:0020037">
    <property type="term" value="F:heme binding"/>
    <property type="evidence" value="ECO:0007669"/>
    <property type="project" value="InterPro"/>
</dbReference>
<evidence type="ECO:0000256" key="3">
    <source>
        <dbReference type="ARBA" id="ARBA00022723"/>
    </source>
</evidence>
<dbReference type="Pfam" id="PF01322">
    <property type="entry name" value="Cytochrom_C_2"/>
    <property type="match status" value="1"/>
</dbReference>
<dbReference type="GO" id="GO:0005506">
    <property type="term" value="F:iron ion binding"/>
    <property type="evidence" value="ECO:0007669"/>
    <property type="project" value="InterPro"/>
</dbReference>
<keyword evidence="8" id="KW-0732">Signal</keyword>
<dbReference type="GO" id="GO:0009055">
    <property type="term" value="F:electron transfer activity"/>
    <property type="evidence" value="ECO:0007669"/>
    <property type="project" value="InterPro"/>
</dbReference>
<feature type="binding site" description="covalent" evidence="7">
    <location>
        <position position="144"/>
    </location>
    <ligand>
        <name>heme c</name>
        <dbReference type="ChEBI" id="CHEBI:61717"/>
    </ligand>
</feature>
<sequence length="155" mass="15639">MIQPKSLVLALAAVSALAGGVASVSALTPQQTVSLRHANYEKMGKAMKAIGGELKSGAPNKGVVLANAKVIAAVAPQQGKLFPAGTGPSSGLKTDALPAIWTDRATFDGLNARLVTEANKFVAAAGTGDAAAIGGQMKALGGVCGECHRKFRKED</sequence>
<dbReference type="PROSITE" id="PS51009">
    <property type="entry name" value="CYTCII"/>
    <property type="match status" value="1"/>
</dbReference>
<feature type="signal peptide" evidence="8">
    <location>
        <begin position="1"/>
        <end position="26"/>
    </location>
</feature>
<gene>
    <name evidence="9" type="ORF">HHL27_04405</name>
</gene>
<dbReference type="InterPro" id="IPR012127">
    <property type="entry name" value="Cyt_c_prime"/>
</dbReference>
<dbReference type="EMBL" id="JABBGM010000002">
    <property type="protein sequence ID" value="NML92910.1"/>
    <property type="molecule type" value="Genomic_DNA"/>
</dbReference>
<evidence type="ECO:0000313" key="9">
    <source>
        <dbReference type="EMBL" id="NML92910.1"/>
    </source>
</evidence>